<dbReference type="InterPro" id="IPR006439">
    <property type="entry name" value="HAD-SF_hydro_IA"/>
</dbReference>
<keyword evidence="2" id="KW-0479">Metal-binding</keyword>
<evidence type="ECO:0000313" key="5">
    <source>
        <dbReference type="EMBL" id="KDO19439.1"/>
    </source>
</evidence>
<sequence>MAVQYVLFDMDGLLLDTERVYTEVTSEILSRFGKQFTWDVKARMMGQKEYDAAKILIASYGIDLTPEAYLAERNALHAAKFPFCKPLPGVLKLLKHLKAHGIPICVATSSHRSAFELKSSRNQELFALFDGHIICGDDPQVKHGKPAPDLFLHAATALGCTLDADKNATCLVFEDAPSGVQAGLNAKMQVVWIPDANLERDPALVAQCAIVLDSMEAFDPAAFGLPAY</sequence>
<dbReference type="InterPro" id="IPR023214">
    <property type="entry name" value="HAD_sf"/>
</dbReference>
<dbReference type="FunFam" id="1.10.150.240:FF:000001">
    <property type="entry name" value="Haloacid dehalogenase-like hydrolase domain"/>
    <property type="match status" value="1"/>
</dbReference>
<evidence type="ECO:0000256" key="1">
    <source>
        <dbReference type="ARBA" id="ARBA00001946"/>
    </source>
</evidence>
<dbReference type="SUPFAM" id="SSF56784">
    <property type="entry name" value="HAD-like"/>
    <property type="match status" value="1"/>
</dbReference>
<dbReference type="STRING" id="695850.A0A067BLR8"/>
<dbReference type="InterPro" id="IPR023198">
    <property type="entry name" value="PGP-like_dom2"/>
</dbReference>
<dbReference type="OrthoDB" id="40579at2759"/>
<organism evidence="5 6">
    <name type="scientific">Saprolegnia parasitica (strain CBS 223.65)</name>
    <dbReference type="NCBI Taxonomy" id="695850"/>
    <lineage>
        <taxon>Eukaryota</taxon>
        <taxon>Sar</taxon>
        <taxon>Stramenopiles</taxon>
        <taxon>Oomycota</taxon>
        <taxon>Saprolegniomycetes</taxon>
        <taxon>Saprolegniales</taxon>
        <taxon>Saprolegniaceae</taxon>
        <taxon>Saprolegnia</taxon>
    </lineage>
</organism>
<dbReference type="OMA" id="IWCPHPG"/>
<dbReference type="Pfam" id="PF00702">
    <property type="entry name" value="Hydrolase"/>
    <property type="match status" value="1"/>
</dbReference>
<evidence type="ECO:0000256" key="4">
    <source>
        <dbReference type="ARBA" id="ARBA00022842"/>
    </source>
</evidence>
<dbReference type="VEuPathDB" id="FungiDB:SPRG_15429"/>
<dbReference type="SFLD" id="SFLDG01129">
    <property type="entry name" value="C1.5:_HAD__Beta-PGM__Phosphata"/>
    <property type="match status" value="1"/>
</dbReference>
<dbReference type="InterPro" id="IPR036412">
    <property type="entry name" value="HAD-like_sf"/>
</dbReference>
<dbReference type="Gene3D" id="1.10.150.240">
    <property type="entry name" value="Putative phosphatase, domain 2"/>
    <property type="match status" value="1"/>
</dbReference>
<keyword evidence="3" id="KW-0378">Hydrolase</keyword>
<dbReference type="GeneID" id="24137160"/>
<dbReference type="GO" id="GO:0016791">
    <property type="term" value="F:phosphatase activity"/>
    <property type="evidence" value="ECO:0007669"/>
    <property type="project" value="TreeGrafter"/>
</dbReference>
<dbReference type="AlphaFoldDB" id="A0A067BLR8"/>
<dbReference type="NCBIfam" id="TIGR01509">
    <property type="entry name" value="HAD-SF-IA-v3"/>
    <property type="match status" value="1"/>
</dbReference>
<dbReference type="Gene3D" id="3.40.50.1000">
    <property type="entry name" value="HAD superfamily/HAD-like"/>
    <property type="match status" value="1"/>
</dbReference>
<keyword evidence="4" id="KW-0460">Magnesium</keyword>
<name>A0A067BLR8_SAPPC</name>
<evidence type="ECO:0000256" key="2">
    <source>
        <dbReference type="ARBA" id="ARBA00022723"/>
    </source>
</evidence>
<gene>
    <name evidence="5" type="ORF">SPRG_15429</name>
</gene>
<dbReference type="GO" id="GO:0046872">
    <property type="term" value="F:metal ion binding"/>
    <property type="evidence" value="ECO:0007669"/>
    <property type="project" value="UniProtKB-KW"/>
</dbReference>
<comment type="cofactor">
    <cofactor evidence="1">
        <name>Mg(2+)</name>
        <dbReference type="ChEBI" id="CHEBI:18420"/>
    </cofactor>
</comment>
<dbReference type="RefSeq" id="XP_012209865.1">
    <property type="nucleotide sequence ID" value="XM_012354475.1"/>
</dbReference>
<dbReference type="FunFam" id="3.40.50.1000:FF:000055">
    <property type="entry name" value="Haloacid dehalogenase-like hydrolase family protein"/>
    <property type="match status" value="1"/>
</dbReference>
<evidence type="ECO:0000313" key="6">
    <source>
        <dbReference type="Proteomes" id="UP000030745"/>
    </source>
</evidence>
<dbReference type="KEGG" id="spar:SPRG_15429"/>
<protein>
    <submittedName>
        <fullName evidence="5">Uncharacterized protein</fullName>
    </submittedName>
</protein>
<dbReference type="PANTHER" id="PTHR18901:SF38">
    <property type="entry name" value="PSEUDOURIDINE-5'-PHOSPHATASE"/>
    <property type="match status" value="1"/>
</dbReference>
<proteinExistence type="predicted"/>
<dbReference type="PANTHER" id="PTHR18901">
    <property type="entry name" value="2-DEOXYGLUCOSE-6-PHOSPHATE PHOSPHATASE 2"/>
    <property type="match status" value="1"/>
</dbReference>
<accession>A0A067BLR8</accession>
<dbReference type="SFLD" id="SFLDG01135">
    <property type="entry name" value="C1.5.6:_HAD__Beta-PGM__Phospha"/>
    <property type="match status" value="1"/>
</dbReference>
<dbReference type="Proteomes" id="UP000030745">
    <property type="component" value="Unassembled WGS sequence"/>
</dbReference>
<evidence type="ECO:0000256" key="3">
    <source>
        <dbReference type="ARBA" id="ARBA00022801"/>
    </source>
</evidence>
<keyword evidence="6" id="KW-1185">Reference proteome</keyword>
<dbReference type="SFLD" id="SFLDS00003">
    <property type="entry name" value="Haloacid_Dehalogenase"/>
    <property type="match status" value="1"/>
</dbReference>
<reference evidence="5 6" key="1">
    <citation type="journal article" date="2013" name="PLoS Genet.">
        <title>Distinctive expansion of potential virulence genes in the genome of the oomycete fish pathogen Saprolegnia parasitica.</title>
        <authorList>
            <person name="Jiang R.H."/>
            <person name="de Bruijn I."/>
            <person name="Haas B.J."/>
            <person name="Belmonte R."/>
            <person name="Lobach L."/>
            <person name="Christie J."/>
            <person name="van den Ackerveken G."/>
            <person name="Bottin A."/>
            <person name="Bulone V."/>
            <person name="Diaz-Moreno S.M."/>
            <person name="Dumas B."/>
            <person name="Fan L."/>
            <person name="Gaulin E."/>
            <person name="Govers F."/>
            <person name="Grenville-Briggs L.J."/>
            <person name="Horner N.R."/>
            <person name="Levin J.Z."/>
            <person name="Mammella M."/>
            <person name="Meijer H.J."/>
            <person name="Morris P."/>
            <person name="Nusbaum C."/>
            <person name="Oome S."/>
            <person name="Phillips A.J."/>
            <person name="van Rooyen D."/>
            <person name="Rzeszutek E."/>
            <person name="Saraiva M."/>
            <person name="Secombes C.J."/>
            <person name="Seidl M.F."/>
            <person name="Snel B."/>
            <person name="Stassen J.H."/>
            <person name="Sykes S."/>
            <person name="Tripathy S."/>
            <person name="van den Berg H."/>
            <person name="Vega-Arreguin J.C."/>
            <person name="Wawra S."/>
            <person name="Young S.K."/>
            <person name="Zeng Q."/>
            <person name="Dieguez-Uribeondo J."/>
            <person name="Russ C."/>
            <person name="Tyler B.M."/>
            <person name="van West P."/>
        </authorList>
    </citation>
    <scope>NUCLEOTIDE SEQUENCE [LARGE SCALE GENOMIC DNA]</scope>
    <source>
        <strain evidence="5 6">CBS 223.65</strain>
    </source>
</reference>
<dbReference type="EMBL" id="KK583351">
    <property type="protein sequence ID" value="KDO19439.1"/>
    <property type="molecule type" value="Genomic_DNA"/>
</dbReference>